<protein>
    <submittedName>
        <fullName evidence="2">Uncharacterized protein</fullName>
    </submittedName>
</protein>
<evidence type="ECO:0000256" key="1">
    <source>
        <dbReference type="ARBA" id="ARBA00007099"/>
    </source>
</evidence>
<sequence length="408" mass="46938">MDRSLYGKTEPGALNPYQCSIKRGTLPGCGRKASPQLKTYKKIPIYVAEYHHDVLPFIYRNIGSKHLPLEGSTLIHLDSHPDMLIPVEMPADTVYQKENLMDAISIENWIMPGVYAGHFSNLVWVKPPWCHQIEDSCQTFHIGKDKNDGTIRVDCKENYFVSECLYVQEHQLENVRTVNLDVVTLGSKIEGCEDKLNDLRNVLTKNGDSPLILDIDLDFFSTGNPFKMLFSEANLYERLKDIYNFVPPASRDDNVILEISKERKEQVNYLKSLFLHLNQHKKLPEAVEKYHDLYEKVEKLREVMLAHYKEDDIDWELVHDSGCTCDDSGLPDHISTEAELETMYTCFKDFLRLLPKHPVIVTISRSTDDDYTPCEQVEDIQERVIATLKDIFECDEPILSYVDGTAQS</sequence>
<dbReference type="AlphaFoldDB" id="A0A653CQS9"/>
<accession>A0A653CQS9</accession>
<dbReference type="EMBL" id="CAACVG010008400">
    <property type="protein sequence ID" value="VEN49627.1"/>
    <property type="molecule type" value="Genomic_DNA"/>
</dbReference>
<keyword evidence="3" id="KW-1185">Reference proteome</keyword>
<dbReference type="PANTHER" id="PTHR13225:SF3">
    <property type="entry name" value="UPF0489 PROTEIN C5ORF22"/>
    <property type="match status" value="1"/>
</dbReference>
<reference evidence="2 3" key="1">
    <citation type="submission" date="2019-01" db="EMBL/GenBank/DDBJ databases">
        <authorList>
            <person name="Sayadi A."/>
        </authorList>
    </citation>
    <scope>NUCLEOTIDE SEQUENCE [LARGE SCALE GENOMIC DNA]</scope>
</reference>
<name>A0A653CQS9_CALMS</name>
<evidence type="ECO:0000313" key="3">
    <source>
        <dbReference type="Proteomes" id="UP000410492"/>
    </source>
</evidence>
<gene>
    <name evidence="2" type="ORF">CALMAC_LOCUS10686</name>
</gene>
<dbReference type="InterPro" id="IPR024131">
    <property type="entry name" value="UPF0489"/>
</dbReference>
<evidence type="ECO:0000313" key="2">
    <source>
        <dbReference type="EMBL" id="VEN49627.1"/>
    </source>
</evidence>
<organism evidence="2 3">
    <name type="scientific">Callosobruchus maculatus</name>
    <name type="common">Southern cowpea weevil</name>
    <name type="synonym">Pulse bruchid</name>
    <dbReference type="NCBI Taxonomy" id="64391"/>
    <lineage>
        <taxon>Eukaryota</taxon>
        <taxon>Metazoa</taxon>
        <taxon>Ecdysozoa</taxon>
        <taxon>Arthropoda</taxon>
        <taxon>Hexapoda</taxon>
        <taxon>Insecta</taxon>
        <taxon>Pterygota</taxon>
        <taxon>Neoptera</taxon>
        <taxon>Endopterygota</taxon>
        <taxon>Coleoptera</taxon>
        <taxon>Polyphaga</taxon>
        <taxon>Cucujiformia</taxon>
        <taxon>Chrysomeloidea</taxon>
        <taxon>Chrysomelidae</taxon>
        <taxon>Bruchinae</taxon>
        <taxon>Bruchini</taxon>
        <taxon>Callosobruchus</taxon>
    </lineage>
</organism>
<comment type="similarity">
    <text evidence="1">Belongs to the UPF0489 family.</text>
</comment>
<dbReference type="Pfam" id="PF12640">
    <property type="entry name" value="UPF0489"/>
    <property type="match status" value="1"/>
</dbReference>
<dbReference type="Proteomes" id="UP000410492">
    <property type="component" value="Unassembled WGS sequence"/>
</dbReference>
<dbReference type="PANTHER" id="PTHR13225">
    <property type="entry name" value="MISEXPRESSION SUPPRESSOR OF RAS 6"/>
    <property type="match status" value="1"/>
</dbReference>
<proteinExistence type="inferred from homology"/>
<dbReference type="OrthoDB" id="418142at2759"/>